<name>A0A420VY61_9SPHI</name>
<reference evidence="1 2" key="1">
    <citation type="submission" date="2018-10" db="EMBL/GenBank/DDBJ databases">
        <title>Sphingobacterium sp. M05W1-28.</title>
        <authorList>
            <person name="Cai H."/>
        </authorList>
    </citation>
    <scope>NUCLEOTIDE SEQUENCE [LARGE SCALE GENOMIC DNA]</scope>
    <source>
        <strain evidence="1 2">M05W1-28</strain>
    </source>
</reference>
<evidence type="ECO:0000313" key="1">
    <source>
        <dbReference type="EMBL" id="RKO71343.1"/>
    </source>
</evidence>
<accession>A0A420VY61</accession>
<dbReference type="EMBL" id="RBWS01000008">
    <property type="protein sequence ID" value="RKO71343.1"/>
    <property type="molecule type" value="Genomic_DNA"/>
</dbReference>
<dbReference type="Proteomes" id="UP000282423">
    <property type="component" value="Unassembled WGS sequence"/>
</dbReference>
<comment type="caution">
    <text evidence="1">The sequence shown here is derived from an EMBL/GenBank/DDBJ whole genome shotgun (WGS) entry which is preliminary data.</text>
</comment>
<evidence type="ECO:0000313" key="2">
    <source>
        <dbReference type="Proteomes" id="UP000282423"/>
    </source>
</evidence>
<keyword evidence="2" id="KW-1185">Reference proteome</keyword>
<organism evidence="1 2">
    <name type="scientific">Sphingobacterium puteale</name>
    <dbReference type="NCBI Taxonomy" id="2420510"/>
    <lineage>
        <taxon>Bacteria</taxon>
        <taxon>Pseudomonadati</taxon>
        <taxon>Bacteroidota</taxon>
        <taxon>Sphingobacteriia</taxon>
        <taxon>Sphingobacteriales</taxon>
        <taxon>Sphingobacteriaceae</taxon>
        <taxon>Sphingobacterium</taxon>
    </lineage>
</organism>
<protein>
    <submittedName>
        <fullName evidence="1">Uncharacterized protein</fullName>
    </submittedName>
</protein>
<gene>
    <name evidence="1" type="ORF">D7322_11295</name>
</gene>
<proteinExistence type="predicted"/>
<dbReference type="AlphaFoldDB" id="A0A420VY61"/>
<sequence>MVRRKRNIDSARSYQKGSHNTYPIIEIFLNYPQPIVQKPTTCSNKIFIRLNSLFSSDEAIKAYTYHYQLATYTR</sequence>